<reference evidence="7" key="2">
    <citation type="submission" date="2019-04" db="EMBL/GenBank/DDBJ databases">
        <authorList>
            <person name="Zou H."/>
        </authorList>
    </citation>
    <scope>NUCLEOTIDE SEQUENCE</scope>
    <source>
        <strain evidence="7">2015oxa</strain>
    </source>
</reference>
<dbReference type="InterPro" id="IPR018114">
    <property type="entry name" value="TRYPSIN_HIS"/>
</dbReference>
<gene>
    <name evidence="7" type="ORF">E2650_18080</name>
</gene>
<dbReference type="SUPFAM" id="SSF50494">
    <property type="entry name" value="Trypsin-like serine proteases"/>
    <property type="match status" value="1"/>
</dbReference>
<dbReference type="GO" id="GO:0004252">
    <property type="term" value="F:serine-type endopeptidase activity"/>
    <property type="evidence" value="ECO:0007669"/>
    <property type="project" value="InterPro"/>
</dbReference>
<evidence type="ECO:0000256" key="5">
    <source>
        <dbReference type="ARBA" id="ARBA00022825"/>
    </source>
</evidence>
<evidence type="ECO:0000256" key="1">
    <source>
        <dbReference type="ARBA" id="ARBA00008764"/>
    </source>
</evidence>
<comment type="similarity">
    <text evidence="1 6">Belongs to the peptidase S1B family.</text>
</comment>
<evidence type="ECO:0000256" key="4">
    <source>
        <dbReference type="ARBA" id="ARBA00022801"/>
    </source>
</evidence>
<dbReference type="EMBL" id="SUNE01000018">
    <property type="protein sequence ID" value="MDG5901769.1"/>
    <property type="molecule type" value="Genomic_DNA"/>
</dbReference>
<accession>A0AAW6R0Q9</accession>
<dbReference type="PANTHER" id="PTHR15462">
    <property type="entry name" value="SERINE PROTEASE"/>
    <property type="match status" value="1"/>
</dbReference>
<keyword evidence="3 6" id="KW-0732">Signal</keyword>
<evidence type="ECO:0000313" key="7">
    <source>
        <dbReference type="EMBL" id="MDG5901769.1"/>
    </source>
</evidence>
<protein>
    <recommendedName>
        <fullName evidence="6">Serine protease</fullName>
        <ecNumber evidence="6">3.4.21.-</ecNumber>
    </recommendedName>
</protein>
<keyword evidence="4 6" id="KW-0378">Hydrolase</keyword>
<dbReference type="Proteomes" id="UP001152518">
    <property type="component" value="Unassembled WGS sequence"/>
</dbReference>
<feature type="signal peptide" evidence="6">
    <location>
        <begin position="1"/>
        <end position="32"/>
    </location>
</feature>
<dbReference type="AlphaFoldDB" id="A0AAW6R0Q9"/>
<dbReference type="InterPro" id="IPR050966">
    <property type="entry name" value="Glutamyl_endopeptidase"/>
</dbReference>
<evidence type="ECO:0000256" key="3">
    <source>
        <dbReference type="ARBA" id="ARBA00022729"/>
    </source>
</evidence>
<dbReference type="PROSITE" id="PS00134">
    <property type="entry name" value="TRYPSIN_HIS"/>
    <property type="match status" value="1"/>
</dbReference>
<dbReference type="GO" id="GO:0006508">
    <property type="term" value="P:proteolysis"/>
    <property type="evidence" value="ECO:0007669"/>
    <property type="project" value="UniProtKB-KW"/>
</dbReference>
<reference evidence="7" key="1">
    <citation type="journal article" date="2019" name="Int J Environ Res Public Health">
        <title>Characterization of Chromosome-Mediated BlaOXA-894 in Shewanella xiamenensis Isolated from Pig Wastewater.</title>
        <authorList>
            <person name="Zou H."/>
            <person name="Zhou Z."/>
            <person name="Xia H."/>
            <person name="Zhao Q."/>
            <person name="Li X."/>
        </authorList>
    </citation>
    <scope>NUCLEOTIDE SEQUENCE</scope>
    <source>
        <strain evidence="7">2015oxa</strain>
    </source>
</reference>
<sequence length="412" mass="46246">MESYPKNIINKNKKMRLLNIALFILLLCSFHADSTEHSVKSSTISSRIQIKDINQVLSAQSVGTLVITRNRFSKDTQSLCTGILIADDYLMTAAHCIIDHMTGEGVLNAEFIPQYLGDGKQIRSRVFIEKGWVHKKYLTTDYKDILQFKNGLVSLNRKPNTSDLAILKVTNSQTGYGLGKQYGYVAPIAAEDVLTTKKPNVSLLSYPADKSGNTLWYQQCHLTEHKSLIGKFDCQIYSGSSGAGLLIKAPNSDKDRVLGIVSSSSDNGLSGAAVLFSTEMIQDIQNIIKNRTELIKNFSAVKFKTTPRTYVHIENLCKKEIIAMVYSEENNQGMVSESKIPVNTSVIFNSIQSRIWYSHIRDLEGKPYNFGNDILLDVNNKSYYFKKNIIPYKNIGNGSVFYGDYFLKVYCI</sequence>
<dbReference type="PRINTS" id="PR00839">
    <property type="entry name" value="V8PROTEASE"/>
</dbReference>
<dbReference type="PANTHER" id="PTHR15462:SF8">
    <property type="entry name" value="SERINE PROTEASE"/>
    <property type="match status" value="1"/>
</dbReference>
<evidence type="ECO:0000256" key="2">
    <source>
        <dbReference type="ARBA" id="ARBA00022670"/>
    </source>
</evidence>
<organism evidence="7">
    <name type="scientific">Shewanella xiamenensis</name>
    <dbReference type="NCBI Taxonomy" id="332186"/>
    <lineage>
        <taxon>Bacteria</taxon>
        <taxon>Pseudomonadati</taxon>
        <taxon>Pseudomonadota</taxon>
        <taxon>Gammaproteobacteria</taxon>
        <taxon>Alteromonadales</taxon>
        <taxon>Shewanellaceae</taxon>
        <taxon>Shewanella</taxon>
    </lineage>
</organism>
<dbReference type="Pfam" id="PF13365">
    <property type="entry name" value="Trypsin_2"/>
    <property type="match status" value="1"/>
</dbReference>
<comment type="caution">
    <text evidence="7">The sequence shown here is derived from an EMBL/GenBank/DDBJ whole genome shotgun (WGS) entry which is preliminary data.</text>
</comment>
<name>A0AAW6R0Q9_9GAMM</name>
<dbReference type="InterPro" id="IPR008256">
    <property type="entry name" value="Peptidase_S1B"/>
</dbReference>
<dbReference type="Gene3D" id="2.40.10.10">
    <property type="entry name" value="Trypsin-like serine proteases"/>
    <property type="match status" value="2"/>
</dbReference>
<feature type="chain" id="PRO_5043111380" description="Serine protease" evidence="6">
    <location>
        <begin position="33"/>
        <end position="412"/>
    </location>
</feature>
<evidence type="ECO:0000256" key="6">
    <source>
        <dbReference type="RuleBase" id="RU004296"/>
    </source>
</evidence>
<proteinExistence type="inferred from homology"/>
<dbReference type="InterPro" id="IPR009003">
    <property type="entry name" value="Peptidase_S1_PA"/>
</dbReference>
<keyword evidence="2 6" id="KW-0645">Protease</keyword>
<keyword evidence="5 6" id="KW-0720">Serine protease</keyword>
<dbReference type="InterPro" id="IPR043504">
    <property type="entry name" value="Peptidase_S1_PA_chymotrypsin"/>
</dbReference>
<dbReference type="EC" id="3.4.21.-" evidence="6"/>
<dbReference type="RefSeq" id="WP_240292488.1">
    <property type="nucleotide sequence ID" value="NZ_CP092630.1"/>
</dbReference>